<dbReference type="RefSeq" id="WP_184463544.1">
    <property type="nucleotide sequence ID" value="NZ_JACHHW010000006.1"/>
</dbReference>
<reference evidence="1 2" key="1">
    <citation type="submission" date="2020-08" db="EMBL/GenBank/DDBJ databases">
        <title>Genomic Encyclopedia of Type Strains, Phase IV (KMG-IV): sequencing the most valuable type-strain genomes for metagenomic binning, comparative biology and taxonomic classification.</title>
        <authorList>
            <person name="Goeker M."/>
        </authorList>
    </citation>
    <scope>NUCLEOTIDE SEQUENCE [LARGE SCALE GENOMIC DNA]</scope>
    <source>
        <strain evidence="1 2">DSM 25701</strain>
    </source>
</reference>
<protein>
    <submittedName>
        <fullName evidence="1">Uncharacterized protein</fullName>
    </submittedName>
</protein>
<name>A0A840R7F4_9GAMM</name>
<dbReference type="AlphaFoldDB" id="A0A840R7F4"/>
<accession>A0A840R7F4</accession>
<evidence type="ECO:0000313" key="1">
    <source>
        <dbReference type="EMBL" id="MBB5188310.1"/>
    </source>
</evidence>
<comment type="caution">
    <text evidence="1">The sequence shown here is derived from an EMBL/GenBank/DDBJ whole genome shotgun (WGS) entry which is preliminary data.</text>
</comment>
<dbReference type="Proteomes" id="UP000536640">
    <property type="component" value="Unassembled WGS sequence"/>
</dbReference>
<proteinExistence type="predicted"/>
<gene>
    <name evidence="1" type="ORF">HNQ57_002589</name>
</gene>
<organism evidence="1 2">
    <name type="scientific">Zhongshania antarctica</name>
    <dbReference type="NCBI Taxonomy" id="641702"/>
    <lineage>
        <taxon>Bacteria</taxon>
        <taxon>Pseudomonadati</taxon>
        <taxon>Pseudomonadota</taxon>
        <taxon>Gammaproteobacteria</taxon>
        <taxon>Cellvibrionales</taxon>
        <taxon>Spongiibacteraceae</taxon>
        <taxon>Zhongshania</taxon>
    </lineage>
</organism>
<keyword evidence="2" id="KW-1185">Reference proteome</keyword>
<dbReference type="EMBL" id="JACHHW010000006">
    <property type="protein sequence ID" value="MBB5188310.1"/>
    <property type="molecule type" value="Genomic_DNA"/>
</dbReference>
<evidence type="ECO:0000313" key="2">
    <source>
        <dbReference type="Proteomes" id="UP000536640"/>
    </source>
</evidence>
<sequence>MLSDQVNELLNSHPSVVAAVSRASKSYPPAPLSSDYENEDEFEEVISFWRSRVGRNIGLVKRSAISAVENDANALVKITIDYGYDIHSMVMPFTAFLKASAGECFTVYGQGFMAESESEMDIWEFNSPNFSVISVSTDSARDVYDGDDCEVEWVLS</sequence>